<dbReference type="GeneID" id="41591588"/>
<reference evidence="1 2" key="1">
    <citation type="submission" date="2017-03" db="EMBL/GenBank/DDBJ databases">
        <title>Sulfur activation and transportation mechanism of thermophilic Archaea Acidianus manzaensis YN-25.</title>
        <authorList>
            <person name="Ma Y."/>
            <person name="Yang Y."/>
            <person name="Xia J."/>
        </authorList>
    </citation>
    <scope>NUCLEOTIDE SEQUENCE [LARGE SCALE GENOMIC DNA]</scope>
    <source>
        <strain evidence="1 2">YN-25</strain>
    </source>
</reference>
<dbReference type="RefSeq" id="WP_148692399.1">
    <property type="nucleotide sequence ID" value="NZ_CP020477.1"/>
</dbReference>
<name>A0A1W6K290_9CREN</name>
<dbReference type="Proteomes" id="UP000193404">
    <property type="component" value="Chromosome"/>
</dbReference>
<dbReference type="EMBL" id="CP020477">
    <property type="protein sequence ID" value="ARM76607.1"/>
    <property type="molecule type" value="Genomic_DNA"/>
</dbReference>
<keyword evidence="2" id="KW-1185">Reference proteome</keyword>
<evidence type="ECO:0000313" key="2">
    <source>
        <dbReference type="Proteomes" id="UP000193404"/>
    </source>
</evidence>
<sequence length="470" mass="52182">MTITRTTYGSNTALSALGDLAGELASSIESFTNLFTSQSAVCQDLMKTQITDDTYNYPALSVPGSLTENVPEDLQAIDIIRHGIIVEVKLDGEYYKKYNRTLQKAHIKRQINTAYVFIGSVTPYGASRTLHIYKRWVPFYTHVGADFYSKNGNKIIVIPVTKKLNFRKKKKLKFKKWYKPNGDPGCNLGIFAPDNILTSQSKALVAMANYAINMATYYHWFFRPISDPANLLAFKFGEKYIVGYGVAKSLSFPPPMLWYPVLLNAPSFISKLLSNNYIAVTLPPNFTDYTGYAQDYINRYLKPLEALAMGHMDFLDHLTTALGSGITLGSPIFYSNNCETSSSCSKEFLLGLVDGIANISQPTSKPLIVYTIRRVKLPTTMSEAYELAKSWGVGDVFDEVLESLLTYMPVFVGVEKEFGCSIDELDTDLGIDVYEIVNDVVNAGLSAGKSVDDMVNEAVNKLNRVSAGCD</sequence>
<accession>A0A1W6K290</accession>
<gene>
    <name evidence="1" type="ORF">B6F84_11645</name>
</gene>
<organism evidence="1 2">
    <name type="scientific">Acidianus manzaensis</name>
    <dbReference type="NCBI Taxonomy" id="282676"/>
    <lineage>
        <taxon>Archaea</taxon>
        <taxon>Thermoproteota</taxon>
        <taxon>Thermoprotei</taxon>
        <taxon>Sulfolobales</taxon>
        <taxon>Sulfolobaceae</taxon>
        <taxon>Acidianus</taxon>
    </lineage>
</organism>
<dbReference type="KEGG" id="aman:B6F84_11645"/>
<proteinExistence type="predicted"/>
<protein>
    <submittedName>
        <fullName evidence="1">Uncharacterized protein</fullName>
    </submittedName>
</protein>
<dbReference type="AlphaFoldDB" id="A0A1W6K290"/>
<evidence type="ECO:0000313" key="1">
    <source>
        <dbReference type="EMBL" id="ARM76607.1"/>
    </source>
</evidence>